<sequence>MLDSRCLEALAAVIRLGSFERAAEDLGLTQSAVSQRIKRLESQFGEPLLVRSKPVVATAAGDRVFQYILNARLMERDLRVDAGDGGPEQFERIRIAVNADSLATWFADVPARLFRRFGLLSDLVLDDETRTLDTLKSGHVLLSVGTRADAVQGLKSYRLGALTYFPVASPEFVARFFPDGVTVAALKRAPAVIYGRHDELHHLFLEKHYRIGPGDFPHHVLPSSEGFVVAARQGIAYALCAEPQVRAPVAEGALLRISPHEVSRRLVLHRRERGPAILDAVVAEIRAAAREALSPHAPDPHPEAPPGRAGFG</sequence>
<evidence type="ECO:0000259" key="6">
    <source>
        <dbReference type="PROSITE" id="PS50931"/>
    </source>
</evidence>
<dbReference type="InterPro" id="IPR005119">
    <property type="entry name" value="LysR_subst-bd"/>
</dbReference>
<dbReference type="NCBIfam" id="NF002964">
    <property type="entry name" value="PRK03635.1"/>
    <property type="match status" value="1"/>
</dbReference>
<keyword evidence="3" id="KW-0238">DNA-binding</keyword>
<keyword evidence="2" id="KW-0805">Transcription regulation</keyword>
<feature type="region of interest" description="Disordered" evidence="5">
    <location>
        <begin position="292"/>
        <end position="312"/>
    </location>
</feature>
<evidence type="ECO:0000256" key="2">
    <source>
        <dbReference type="ARBA" id="ARBA00023015"/>
    </source>
</evidence>
<evidence type="ECO:0000313" key="7">
    <source>
        <dbReference type="EMBL" id="SBV97696.1"/>
    </source>
</evidence>
<accession>A0A212JE45</accession>
<dbReference type="Pfam" id="PF03466">
    <property type="entry name" value="LysR_substrate"/>
    <property type="match status" value="1"/>
</dbReference>
<dbReference type="PRINTS" id="PR00039">
    <property type="entry name" value="HTHLYSR"/>
</dbReference>
<feature type="domain" description="HTH lysR-type" evidence="6">
    <location>
        <begin position="2"/>
        <end position="58"/>
    </location>
</feature>
<evidence type="ECO:0000256" key="3">
    <source>
        <dbReference type="ARBA" id="ARBA00023125"/>
    </source>
</evidence>
<dbReference type="PROSITE" id="PS50931">
    <property type="entry name" value="HTH_LYSR"/>
    <property type="match status" value="1"/>
</dbReference>
<evidence type="ECO:0000256" key="4">
    <source>
        <dbReference type="ARBA" id="ARBA00023163"/>
    </source>
</evidence>
<dbReference type="AlphaFoldDB" id="A0A212JE45"/>
<dbReference type="NCBIfam" id="TIGR03298">
    <property type="entry name" value="argP"/>
    <property type="match status" value="1"/>
</dbReference>
<dbReference type="Gene3D" id="3.40.190.290">
    <property type="match status" value="1"/>
</dbReference>
<dbReference type="InterPro" id="IPR036388">
    <property type="entry name" value="WH-like_DNA-bd_sf"/>
</dbReference>
<dbReference type="InterPro" id="IPR036390">
    <property type="entry name" value="WH_DNA-bd_sf"/>
</dbReference>
<dbReference type="InterPro" id="IPR050176">
    <property type="entry name" value="LTTR"/>
</dbReference>
<dbReference type="InterPro" id="IPR000847">
    <property type="entry name" value="LysR_HTH_N"/>
</dbReference>
<proteinExistence type="inferred from homology"/>
<evidence type="ECO:0000256" key="1">
    <source>
        <dbReference type="ARBA" id="ARBA00009437"/>
    </source>
</evidence>
<dbReference type="InterPro" id="IPR017685">
    <property type="entry name" value="ArgP"/>
</dbReference>
<dbReference type="PANTHER" id="PTHR30579:SF2">
    <property type="entry name" value="HTH-TYPE TRANSCRIPTIONAL REGULATOR ARGP"/>
    <property type="match status" value="1"/>
</dbReference>
<dbReference type="GO" id="GO:0003677">
    <property type="term" value="F:DNA binding"/>
    <property type="evidence" value="ECO:0007669"/>
    <property type="project" value="UniProtKB-KW"/>
</dbReference>
<dbReference type="SUPFAM" id="SSF46785">
    <property type="entry name" value="Winged helix' DNA-binding domain"/>
    <property type="match status" value="1"/>
</dbReference>
<dbReference type="EMBL" id="FLUO01000001">
    <property type="protein sequence ID" value="SBV97696.1"/>
    <property type="molecule type" value="Genomic_DNA"/>
</dbReference>
<reference evidence="7" key="1">
    <citation type="submission" date="2016-04" db="EMBL/GenBank/DDBJ databases">
        <authorList>
            <person name="Evans L.H."/>
            <person name="Alamgir A."/>
            <person name="Owens N."/>
            <person name="Weber N.D."/>
            <person name="Virtaneva K."/>
            <person name="Barbian K."/>
            <person name="Babar A."/>
            <person name="Rosenke K."/>
        </authorList>
    </citation>
    <scope>NUCLEOTIDE SEQUENCE</scope>
    <source>
        <strain evidence="7">86</strain>
    </source>
</reference>
<keyword evidence="4" id="KW-0804">Transcription</keyword>
<gene>
    <name evidence="7" type="primary">iciA</name>
    <name evidence="7" type="ORF">KL86APRO_10918</name>
</gene>
<protein>
    <submittedName>
        <fullName evidence="7">Chromosome initiation inhibitor</fullName>
    </submittedName>
</protein>
<dbReference type="Gene3D" id="1.10.10.10">
    <property type="entry name" value="Winged helix-like DNA-binding domain superfamily/Winged helix DNA-binding domain"/>
    <property type="match status" value="1"/>
</dbReference>
<organism evidence="7">
    <name type="scientific">uncultured Alphaproteobacteria bacterium</name>
    <dbReference type="NCBI Taxonomy" id="91750"/>
    <lineage>
        <taxon>Bacteria</taxon>
        <taxon>Pseudomonadati</taxon>
        <taxon>Pseudomonadota</taxon>
        <taxon>Alphaproteobacteria</taxon>
        <taxon>environmental samples</taxon>
    </lineage>
</organism>
<dbReference type="Pfam" id="PF00126">
    <property type="entry name" value="HTH_1"/>
    <property type="match status" value="1"/>
</dbReference>
<comment type="similarity">
    <text evidence="1">Belongs to the LysR transcriptional regulatory family.</text>
</comment>
<dbReference type="GO" id="GO:0003700">
    <property type="term" value="F:DNA-binding transcription factor activity"/>
    <property type="evidence" value="ECO:0007669"/>
    <property type="project" value="InterPro"/>
</dbReference>
<dbReference type="SUPFAM" id="SSF53850">
    <property type="entry name" value="Periplasmic binding protein-like II"/>
    <property type="match status" value="1"/>
</dbReference>
<evidence type="ECO:0000256" key="5">
    <source>
        <dbReference type="SAM" id="MobiDB-lite"/>
    </source>
</evidence>
<dbReference type="PANTHER" id="PTHR30579">
    <property type="entry name" value="TRANSCRIPTIONAL REGULATOR"/>
    <property type="match status" value="1"/>
</dbReference>
<name>A0A212JE45_9PROT</name>